<dbReference type="InterPro" id="IPR002857">
    <property type="entry name" value="Znf_CXXC"/>
</dbReference>
<dbReference type="InterPro" id="IPR003653">
    <property type="entry name" value="Peptidase_C48_C"/>
</dbReference>
<feature type="region of interest" description="Disordered" evidence="8">
    <location>
        <begin position="324"/>
        <end position="391"/>
    </location>
</feature>
<dbReference type="InterPro" id="IPR007527">
    <property type="entry name" value="Znf_SWIM"/>
</dbReference>
<reference evidence="11" key="1">
    <citation type="submission" date="2017-05" db="UniProtKB">
        <authorList>
            <consortium name="EnsemblMetazoa"/>
        </authorList>
    </citation>
    <scope>IDENTIFICATION</scope>
</reference>
<feature type="compositionally biased region" description="Basic and acidic residues" evidence="8">
    <location>
        <begin position="362"/>
        <end position="385"/>
    </location>
</feature>
<dbReference type="STRING" id="400682.A0A1X7TQJ0"/>
<dbReference type="GO" id="GO:0006508">
    <property type="term" value="P:proteolysis"/>
    <property type="evidence" value="ECO:0007669"/>
    <property type="project" value="UniProtKB-KW"/>
</dbReference>
<dbReference type="Pfam" id="PF02008">
    <property type="entry name" value="zf-CXXC"/>
    <property type="match status" value="1"/>
</dbReference>
<evidence type="ECO:0000256" key="2">
    <source>
        <dbReference type="ARBA" id="ARBA00022670"/>
    </source>
</evidence>
<dbReference type="PROSITE" id="PS50966">
    <property type="entry name" value="ZF_SWIM"/>
    <property type="match status" value="1"/>
</dbReference>
<dbReference type="InterPro" id="IPR038765">
    <property type="entry name" value="Papain-like_cys_pep_sf"/>
</dbReference>
<keyword evidence="3" id="KW-0479">Metal-binding</keyword>
<accession>A0A1X7TQJ0</accession>
<dbReference type="eggNOG" id="KOG1084">
    <property type="taxonomic scope" value="Eukaryota"/>
</dbReference>
<feature type="domain" description="SWIM-type" evidence="9">
    <location>
        <begin position="280"/>
        <end position="310"/>
    </location>
</feature>
<feature type="domain" description="CXXC-type" evidence="10">
    <location>
        <begin position="630"/>
        <end position="676"/>
    </location>
</feature>
<dbReference type="SUPFAM" id="SSF54001">
    <property type="entry name" value="Cysteine proteinases"/>
    <property type="match status" value="1"/>
</dbReference>
<dbReference type="OrthoDB" id="5791190at2759"/>
<evidence type="ECO:0000313" key="11">
    <source>
        <dbReference type="EnsemblMetazoa" id="Aqu2.1.17071_001"/>
    </source>
</evidence>
<dbReference type="GO" id="GO:0008234">
    <property type="term" value="F:cysteine-type peptidase activity"/>
    <property type="evidence" value="ECO:0007669"/>
    <property type="project" value="InterPro"/>
</dbReference>
<dbReference type="GO" id="GO:0003677">
    <property type="term" value="F:DNA binding"/>
    <property type="evidence" value="ECO:0007669"/>
    <property type="project" value="InterPro"/>
</dbReference>
<organism evidence="11">
    <name type="scientific">Amphimedon queenslandica</name>
    <name type="common">Sponge</name>
    <dbReference type="NCBI Taxonomy" id="400682"/>
    <lineage>
        <taxon>Eukaryota</taxon>
        <taxon>Metazoa</taxon>
        <taxon>Porifera</taxon>
        <taxon>Demospongiae</taxon>
        <taxon>Heteroscleromorpha</taxon>
        <taxon>Haplosclerida</taxon>
        <taxon>Niphatidae</taxon>
        <taxon>Amphimedon</taxon>
    </lineage>
</organism>
<dbReference type="PROSITE" id="PS51058">
    <property type="entry name" value="ZF_CXXC"/>
    <property type="match status" value="1"/>
</dbReference>
<evidence type="ECO:0000256" key="4">
    <source>
        <dbReference type="ARBA" id="ARBA00022771"/>
    </source>
</evidence>
<feature type="region of interest" description="Disordered" evidence="8">
    <location>
        <begin position="696"/>
        <end position="718"/>
    </location>
</feature>
<protein>
    <recommendedName>
        <fullName evidence="12">SWIM-type domain-containing protein</fullName>
    </recommendedName>
</protein>
<keyword evidence="5" id="KW-0378">Hydrolase</keyword>
<sequence>MMKECVCQVPSLSTAKAPLVTDREKAISNAIQSEIPFLDHVYCWNHVIRDIRFWLTRHGAPSADISIYSDDVRSLLHSPTKEDYDVKFEKVTSKWDVIFLDYYLKEISPHISRFARWELEKKGIYNPYSGVTNNQSESLNMVIKDLMKWKEAPIDCIVLSLYLLQSFYVNEIKRGFCGIGEYKLDAQFQSIVTDPSSIEYTPVLSPESIVDSIRKSESEAVDCLEIEESTTQSVGDTNIESGSQTMLSSFTRARLVISNNGITYDQSLHVFNVKGSSSVHVVSLFPEPPKCSCPSTTICYHIIAAKLFLGMDISEKKPSKLILSQLRKNVRKKHENKAGRKRPRKRDTDNLSLEAEGLDDFVEPKEKKKNAEAEEPKEQMKNADDEKGDDQNMSSVMPKHNVLYELPPYSISHKHMHQLINGQWIETELVDLYMKYIGMKFSTEELPIAALPSHFLDLKQLRLEELTLLIVINFLLKKIFLFDSMCNSAFAANQKYTSTVKMPLSVECKRRNMKVDLTTWDEIMLEDITQQNNKSSCGVYVCKYAKCYVLGMALTFDVKCDFDLRKEIATDIFEWATQDYENDTTNCSKCEVKFFSQELVYHQMGCLVTNKQKILVKQQDLMKCVPSTNPGTRRKRCGKCAGCKAQDCGRCIFCQDMVKFGGRGIKKRCCKDRECINLRNTFKSKDLVKAENVSSNTCTASSSGNSKEETRQSSVLQTAQSTNTAVKFEGREASVEENFDGSLIKQAMIALHKYVSLPESDDFIVIGDVHSKGKLGLSVSDLKLICNGEWLTDKV</sequence>
<evidence type="ECO:0000256" key="5">
    <source>
        <dbReference type="ARBA" id="ARBA00022801"/>
    </source>
</evidence>
<dbReference type="AlphaFoldDB" id="A0A1X7TQJ0"/>
<evidence type="ECO:0000256" key="1">
    <source>
        <dbReference type="ARBA" id="ARBA00005234"/>
    </source>
</evidence>
<dbReference type="Pfam" id="PF02902">
    <property type="entry name" value="Peptidase_C48"/>
    <property type="match status" value="1"/>
</dbReference>
<dbReference type="Gene3D" id="3.40.395.10">
    <property type="entry name" value="Adenoviral Proteinase, Chain A"/>
    <property type="match status" value="1"/>
</dbReference>
<evidence type="ECO:0000256" key="8">
    <source>
        <dbReference type="SAM" id="MobiDB-lite"/>
    </source>
</evidence>
<feature type="compositionally biased region" description="Basic residues" evidence="8">
    <location>
        <begin position="328"/>
        <end position="345"/>
    </location>
</feature>
<name>A0A1X7TQJ0_AMPQE</name>
<dbReference type="GO" id="GO:0008270">
    <property type="term" value="F:zinc ion binding"/>
    <property type="evidence" value="ECO:0007669"/>
    <property type="project" value="UniProtKB-KW"/>
</dbReference>
<dbReference type="EnsemblMetazoa" id="Aqu2.1.17071_001">
    <property type="protein sequence ID" value="Aqu2.1.17071_001"/>
    <property type="gene ID" value="Aqu2.1.17071"/>
</dbReference>
<evidence type="ECO:0000259" key="9">
    <source>
        <dbReference type="PROSITE" id="PS50966"/>
    </source>
</evidence>
<feature type="compositionally biased region" description="Polar residues" evidence="8">
    <location>
        <begin position="696"/>
        <end position="705"/>
    </location>
</feature>
<evidence type="ECO:0008006" key="12">
    <source>
        <dbReference type="Google" id="ProtNLM"/>
    </source>
</evidence>
<evidence type="ECO:0000256" key="3">
    <source>
        <dbReference type="ARBA" id="ARBA00022723"/>
    </source>
</evidence>
<keyword evidence="6" id="KW-0862">Zinc</keyword>
<dbReference type="InParanoid" id="A0A1X7TQJ0"/>
<keyword evidence="2" id="KW-0645">Protease</keyword>
<proteinExistence type="inferred from homology"/>
<evidence type="ECO:0000259" key="10">
    <source>
        <dbReference type="PROSITE" id="PS51058"/>
    </source>
</evidence>
<keyword evidence="4 7" id="KW-0863">Zinc-finger</keyword>
<comment type="similarity">
    <text evidence="1">Belongs to the peptidase C48 family.</text>
</comment>
<evidence type="ECO:0000256" key="6">
    <source>
        <dbReference type="ARBA" id="ARBA00022833"/>
    </source>
</evidence>
<evidence type="ECO:0000256" key="7">
    <source>
        <dbReference type="PROSITE-ProRule" id="PRU00509"/>
    </source>
</evidence>